<evidence type="ECO:0000313" key="3">
    <source>
        <dbReference type="EMBL" id="QEM08956.1"/>
    </source>
</evidence>
<accession>A0A5C1HT23</accession>
<dbReference type="PANTHER" id="PTHR34220:SF7">
    <property type="entry name" value="SENSOR HISTIDINE KINASE YPDA"/>
    <property type="match status" value="1"/>
</dbReference>
<dbReference type="GO" id="GO:0016020">
    <property type="term" value="C:membrane"/>
    <property type="evidence" value="ECO:0007669"/>
    <property type="project" value="InterPro"/>
</dbReference>
<evidence type="ECO:0000259" key="2">
    <source>
        <dbReference type="Pfam" id="PF06580"/>
    </source>
</evidence>
<name>A0A5C1HT23_9SPHI</name>
<dbReference type="GO" id="GO:0000155">
    <property type="term" value="F:phosphorelay sensor kinase activity"/>
    <property type="evidence" value="ECO:0007669"/>
    <property type="project" value="InterPro"/>
</dbReference>
<dbReference type="OrthoDB" id="9792992at2"/>
<dbReference type="InterPro" id="IPR010559">
    <property type="entry name" value="Sig_transdc_His_kin_internal"/>
</dbReference>
<dbReference type="InterPro" id="IPR036890">
    <property type="entry name" value="HATPase_C_sf"/>
</dbReference>
<keyword evidence="4" id="KW-1185">Reference proteome</keyword>
<dbReference type="AlphaFoldDB" id="A0A5C1HT23"/>
<dbReference type="PANTHER" id="PTHR34220">
    <property type="entry name" value="SENSOR HISTIDINE KINASE YPDA"/>
    <property type="match status" value="1"/>
</dbReference>
<dbReference type="SUPFAM" id="SSF55874">
    <property type="entry name" value="ATPase domain of HSP90 chaperone/DNA topoisomerase II/histidine kinase"/>
    <property type="match status" value="1"/>
</dbReference>
<feature type="transmembrane region" description="Helical" evidence="1">
    <location>
        <begin position="193"/>
        <end position="212"/>
    </location>
</feature>
<keyword evidence="1" id="KW-1133">Transmembrane helix</keyword>
<evidence type="ECO:0000256" key="1">
    <source>
        <dbReference type="SAM" id="Phobius"/>
    </source>
</evidence>
<keyword evidence="1" id="KW-0812">Transmembrane</keyword>
<feature type="transmembrane region" description="Helical" evidence="1">
    <location>
        <begin position="27"/>
        <end position="47"/>
    </location>
</feature>
<reference evidence="3" key="1">
    <citation type="submission" date="2019-08" db="EMBL/GenBank/DDBJ databases">
        <title>Comparative genome analysis confer to the adaptation heavy metal polluted environment.</title>
        <authorList>
            <person name="Li Y."/>
        </authorList>
    </citation>
    <scope>NUCLEOTIDE SEQUENCE [LARGE SCALE GENOMIC DNA]</scope>
    <source>
        <strain evidence="3">P1</strain>
    </source>
</reference>
<organism evidence="3 4">
    <name type="scientific">Mucilaginibacter rubeus</name>
    <dbReference type="NCBI Taxonomy" id="2027860"/>
    <lineage>
        <taxon>Bacteria</taxon>
        <taxon>Pseudomonadati</taxon>
        <taxon>Bacteroidota</taxon>
        <taxon>Sphingobacteriia</taxon>
        <taxon>Sphingobacteriales</taxon>
        <taxon>Sphingobacteriaceae</taxon>
        <taxon>Mucilaginibacter</taxon>
    </lineage>
</organism>
<gene>
    <name evidence="3" type="ORF">DEO27_002645</name>
</gene>
<dbReference type="Proteomes" id="UP000251402">
    <property type="component" value="Chromosome"/>
</dbReference>
<feature type="domain" description="Signal transduction histidine kinase internal region" evidence="2">
    <location>
        <begin position="232"/>
        <end position="310"/>
    </location>
</feature>
<sequence>MLLMRTGHAKPAQTSKRIQNQMIRSKATTFFIHAAGWLVFLGFPLLFMNRTQQSSAGSFTVLFSPYYWLFCLTYIFMFYLNAWYLVPKFVFSKKYIWYGFIVLVLSGCVYFLQPFDNLLLHNLIKGNKPATAAVPNPQPIGPQITPTGIDTSAPDQQNMPFGPLPHEDLRMQDPSLKPTNKVIFIHQSGNIDMVGLFIFIIVMGLSVAIATVQKWQLTEQMVTRAEAEKAHAELSFLKAQINPHFLFNTLNNIYALSVTNSEHTSESIMKLSNIMRYVTDEVTEDFVLLQNEIDCINDYIDLQRLRLGKKTTLNFEVSGEITYQKIPPLVLMTFIENVFKYGVSKHQPSVINICLRVSGNQMLFICKNTIFEKRPDTERKGIGIANNRQRLQHIYPNKHRLDINSVDGNFIVELEINA</sequence>
<feature type="transmembrane region" description="Helical" evidence="1">
    <location>
        <begin position="95"/>
        <end position="113"/>
    </location>
</feature>
<dbReference type="KEGG" id="mrub:DEO27_002645"/>
<proteinExistence type="predicted"/>
<evidence type="ECO:0000313" key="4">
    <source>
        <dbReference type="Proteomes" id="UP000251402"/>
    </source>
</evidence>
<feature type="transmembrane region" description="Helical" evidence="1">
    <location>
        <begin position="67"/>
        <end position="86"/>
    </location>
</feature>
<dbReference type="Pfam" id="PF06580">
    <property type="entry name" value="His_kinase"/>
    <property type="match status" value="1"/>
</dbReference>
<dbReference type="EMBL" id="CP043450">
    <property type="protein sequence ID" value="QEM08956.1"/>
    <property type="molecule type" value="Genomic_DNA"/>
</dbReference>
<dbReference type="InterPro" id="IPR050640">
    <property type="entry name" value="Bact_2-comp_sensor_kinase"/>
</dbReference>
<keyword evidence="1" id="KW-0472">Membrane</keyword>
<protein>
    <recommendedName>
        <fullName evidence="2">Signal transduction histidine kinase internal region domain-containing protein</fullName>
    </recommendedName>
</protein>